<dbReference type="PANTHER" id="PTHR43046">
    <property type="entry name" value="GDP-MANNOSE MANNOSYL HYDROLASE"/>
    <property type="match status" value="1"/>
</dbReference>
<gene>
    <name evidence="5" type="ORF">Tel_06730</name>
</gene>
<dbReference type="KEGG" id="tee:Tel_06730"/>
<dbReference type="InterPro" id="IPR000086">
    <property type="entry name" value="NUDIX_hydrolase_dom"/>
</dbReference>
<keyword evidence="6" id="KW-1185">Reference proteome</keyword>
<evidence type="ECO:0000313" key="5">
    <source>
        <dbReference type="EMBL" id="ALP52874.1"/>
    </source>
</evidence>
<reference evidence="5" key="1">
    <citation type="submission" date="2015-10" db="EMBL/GenBank/DDBJ databases">
        <title>Description of Candidatus Tenderia electrophaga gen. nov, sp. nov., an Uncultivated Electroautotroph from a Biocathode Enrichment.</title>
        <authorList>
            <person name="Eddie B.J."/>
            <person name="Malanoski A.P."/>
            <person name="Wang Z."/>
            <person name="Hall R.J."/>
            <person name="Oh S.D."/>
            <person name="Heiner C."/>
            <person name="Lin B."/>
            <person name="Strycharz-Glaven S.M."/>
        </authorList>
    </citation>
    <scope>NUCLEOTIDE SEQUENCE [LARGE SCALE GENOMIC DNA]</scope>
    <source>
        <strain evidence="5">NRL1</strain>
    </source>
</reference>
<dbReference type="Proteomes" id="UP000055136">
    <property type="component" value="Chromosome"/>
</dbReference>
<evidence type="ECO:0000256" key="3">
    <source>
        <dbReference type="ARBA" id="ARBA00022842"/>
    </source>
</evidence>
<comment type="cofactor">
    <cofactor evidence="1">
        <name>Mg(2+)</name>
        <dbReference type="ChEBI" id="CHEBI:18420"/>
    </cofactor>
</comment>
<dbReference type="Pfam" id="PF00293">
    <property type="entry name" value="NUDIX"/>
    <property type="match status" value="1"/>
</dbReference>
<protein>
    <recommendedName>
        <fullName evidence="4">Nudix hydrolase domain-containing protein</fullName>
    </recommendedName>
</protein>
<evidence type="ECO:0000256" key="2">
    <source>
        <dbReference type="ARBA" id="ARBA00022801"/>
    </source>
</evidence>
<keyword evidence="2" id="KW-0378">Hydrolase</keyword>
<evidence type="ECO:0000256" key="1">
    <source>
        <dbReference type="ARBA" id="ARBA00001946"/>
    </source>
</evidence>
<accession>A0A0S2TCK9</accession>
<sequence>MEAPIEQTPSKRPRLSVGAIVRHFGGVLLVKCGDRDGAAAQWRLPRAEQVWGETLQQTVARAVQLQTGIRVAAGDIFQVYDLITIDGDDHTVMLDFEAAYVDGDLRPGDYVEDVAWASGLALRSMEVEEHTSELLSDMGLLR</sequence>
<dbReference type="Gene3D" id="3.90.79.10">
    <property type="entry name" value="Nucleoside Triphosphate Pyrophosphohydrolase"/>
    <property type="match status" value="1"/>
</dbReference>
<evidence type="ECO:0000259" key="4">
    <source>
        <dbReference type="Pfam" id="PF00293"/>
    </source>
</evidence>
<feature type="domain" description="Nudix hydrolase" evidence="4">
    <location>
        <begin position="13"/>
        <end position="118"/>
    </location>
</feature>
<proteinExistence type="predicted"/>
<dbReference type="PANTHER" id="PTHR43046:SF12">
    <property type="entry name" value="GDP-MANNOSE MANNOSYL HYDROLASE"/>
    <property type="match status" value="1"/>
</dbReference>
<dbReference type="EMBL" id="CP013099">
    <property type="protein sequence ID" value="ALP52874.1"/>
    <property type="molecule type" value="Genomic_DNA"/>
</dbReference>
<dbReference type="SUPFAM" id="SSF55811">
    <property type="entry name" value="Nudix"/>
    <property type="match status" value="1"/>
</dbReference>
<organism evidence="5 6">
    <name type="scientific">Candidatus Tenderia electrophaga</name>
    <dbReference type="NCBI Taxonomy" id="1748243"/>
    <lineage>
        <taxon>Bacteria</taxon>
        <taxon>Pseudomonadati</taxon>
        <taxon>Pseudomonadota</taxon>
        <taxon>Gammaproteobacteria</taxon>
        <taxon>Candidatus Tenderiales</taxon>
        <taxon>Candidatus Tenderiaceae</taxon>
        <taxon>Candidatus Tenderia</taxon>
    </lineage>
</organism>
<dbReference type="GO" id="GO:0016787">
    <property type="term" value="F:hydrolase activity"/>
    <property type="evidence" value="ECO:0007669"/>
    <property type="project" value="UniProtKB-KW"/>
</dbReference>
<keyword evidence="3" id="KW-0460">Magnesium</keyword>
<dbReference type="AlphaFoldDB" id="A0A0S2TCK9"/>
<dbReference type="STRING" id="1748243.Tel_06730"/>
<evidence type="ECO:0000313" key="6">
    <source>
        <dbReference type="Proteomes" id="UP000055136"/>
    </source>
</evidence>
<dbReference type="InterPro" id="IPR015797">
    <property type="entry name" value="NUDIX_hydrolase-like_dom_sf"/>
</dbReference>
<name>A0A0S2TCK9_9GAMM</name>